<dbReference type="InterPro" id="IPR029753">
    <property type="entry name" value="D-isomer_DH_CS"/>
</dbReference>
<sequence>MILITIDELQGDIQQQIEDLTGLKTYIKDIDKHIPYEDIEILITFGLKEDWSKFEQMSSLKWIQVFQTGVEHVPFSSIEAKGIPVTNVRNIYGTPISEYVMGIILYEIKHLNRFIKNKRLKRYDRTILTDEAGNKTIGIFGTGAIGKEVAKKAKAFHMNVLGFNSNGRDVSNFDQVFTWDQKETMLQQCDFIVLLLPLTDETVHFLNDSEFSLMKDNAYIINVGRGPLINEQALLRALENEKIKGAALDVFEEEPLSASSPLWEMDKLLLTPHLSGKTVYFYKRCMDIFTENFLLFQQGKRLSYLIDYVKGY</sequence>
<feature type="domain" description="D-isomer specific 2-hydroxyacid dehydrogenase catalytic" evidence="5">
    <location>
        <begin position="37"/>
        <end position="304"/>
    </location>
</feature>
<comment type="caution">
    <text evidence="7">The sequence shown here is derived from an EMBL/GenBank/DDBJ whole genome shotgun (WGS) entry which is preliminary data.</text>
</comment>
<reference evidence="7 8" key="1">
    <citation type="submission" date="2018-05" db="EMBL/GenBank/DDBJ databases">
        <title>Genomic Encyclopedia of Type Strains, Phase IV (KMG-IV): sequencing the most valuable type-strain genomes for metagenomic binning, comparative biology and taxonomic classification.</title>
        <authorList>
            <person name="Goeker M."/>
        </authorList>
    </citation>
    <scope>NUCLEOTIDE SEQUENCE [LARGE SCALE GENOMIC DNA]</scope>
    <source>
        <strain evidence="7 8">DSM 28556</strain>
    </source>
</reference>
<dbReference type="CDD" id="cd05300">
    <property type="entry name" value="2-Hacid_dh_1"/>
    <property type="match status" value="1"/>
</dbReference>
<evidence type="ECO:0000256" key="2">
    <source>
        <dbReference type="ARBA" id="ARBA00023002"/>
    </source>
</evidence>
<dbReference type="PROSITE" id="PS00065">
    <property type="entry name" value="D_2_HYDROXYACID_DH_1"/>
    <property type="match status" value="1"/>
</dbReference>
<dbReference type="SUPFAM" id="SSF51735">
    <property type="entry name" value="NAD(P)-binding Rossmann-fold domains"/>
    <property type="match status" value="1"/>
</dbReference>
<evidence type="ECO:0000313" key="7">
    <source>
        <dbReference type="EMBL" id="PXW85091.1"/>
    </source>
</evidence>
<dbReference type="PANTHER" id="PTHR43333:SF1">
    <property type="entry name" value="D-ISOMER SPECIFIC 2-HYDROXYACID DEHYDROGENASE NAD-BINDING DOMAIN-CONTAINING PROTEIN"/>
    <property type="match status" value="1"/>
</dbReference>
<evidence type="ECO:0000313" key="8">
    <source>
        <dbReference type="Proteomes" id="UP000247978"/>
    </source>
</evidence>
<dbReference type="SUPFAM" id="SSF52283">
    <property type="entry name" value="Formate/glycerate dehydrogenase catalytic domain-like"/>
    <property type="match status" value="1"/>
</dbReference>
<dbReference type="Proteomes" id="UP000247978">
    <property type="component" value="Unassembled WGS sequence"/>
</dbReference>
<dbReference type="Pfam" id="PF02826">
    <property type="entry name" value="2-Hacid_dh_C"/>
    <property type="match status" value="1"/>
</dbReference>
<proteinExistence type="inferred from homology"/>
<feature type="domain" description="D-isomer specific 2-hydroxyacid dehydrogenase NAD-binding" evidence="6">
    <location>
        <begin position="103"/>
        <end position="275"/>
    </location>
</feature>
<dbReference type="InterPro" id="IPR036291">
    <property type="entry name" value="NAD(P)-bd_dom_sf"/>
</dbReference>
<accession>A0A2V3VW91</accession>
<evidence type="ECO:0000259" key="5">
    <source>
        <dbReference type="Pfam" id="PF00389"/>
    </source>
</evidence>
<comment type="similarity">
    <text evidence="1 4">Belongs to the D-isomer specific 2-hydroxyacid dehydrogenase family.</text>
</comment>
<protein>
    <submittedName>
        <fullName evidence="7">Phosphoglycerate dehydrogenase-like enzyme</fullName>
    </submittedName>
</protein>
<name>A0A2V3VW91_9BACI</name>
<evidence type="ECO:0000256" key="3">
    <source>
        <dbReference type="ARBA" id="ARBA00023027"/>
    </source>
</evidence>
<keyword evidence="8" id="KW-1185">Reference proteome</keyword>
<evidence type="ECO:0000256" key="1">
    <source>
        <dbReference type="ARBA" id="ARBA00005854"/>
    </source>
</evidence>
<evidence type="ECO:0000256" key="4">
    <source>
        <dbReference type="RuleBase" id="RU003719"/>
    </source>
</evidence>
<organism evidence="7 8">
    <name type="scientific">Pseudogracilibacillus auburnensis</name>
    <dbReference type="NCBI Taxonomy" id="1494959"/>
    <lineage>
        <taxon>Bacteria</taxon>
        <taxon>Bacillati</taxon>
        <taxon>Bacillota</taxon>
        <taxon>Bacilli</taxon>
        <taxon>Bacillales</taxon>
        <taxon>Bacillaceae</taxon>
        <taxon>Pseudogracilibacillus</taxon>
    </lineage>
</organism>
<dbReference type="OrthoDB" id="9805416at2"/>
<dbReference type="RefSeq" id="WP_158525669.1">
    <property type="nucleotide sequence ID" value="NZ_JBHUHB010000001.1"/>
</dbReference>
<gene>
    <name evidence="7" type="ORF">DFR56_11269</name>
</gene>
<dbReference type="InterPro" id="IPR029752">
    <property type="entry name" value="D-isomer_DH_CS1"/>
</dbReference>
<dbReference type="InterPro" id="IPR006139">
    <property type="entry name" value="D-isomer_2_OHA_DH_cat_dom"/>
</dbReference>
<dbReference type="InterPro" id="IPR006140">
    <property type="entry name" value="D-isomer_DH_NAD-bd"/>
</dbReference>
<evidence type="ECO:0000259" key="6">
    <source>
        <dbReference type="Pfam" id="PF02826"/>
    </source>
</evidence>
<dbReference type="FunFam" id="3.40.50.720:FF:000363">
    <property type="entry name" value="D-isomer specific 2-hydroxyacid dehydrogenase"/>
    <property type="match status" value="1"/>
</dbReference>
<dbReference type="GO" id="GO:0051287">
    <property type="term" value="F:NAD binding"/>
    <property type="evidence" value="ECO:0007669"/>
    <property type="project" value="InterPro"/>
</dbReference>
<dbReference type="PANTHER" id="PTHR43333">
    <property type="entry name" value="2-HACID_DH_C DOMAIN-CONTAINING PROTEIN"/>
    <property type="match status" value="1"/>
</dbReference>
<dbReference type="AlphaFoldDB" id="A0A2V3VW91"/>
<dbReference type="Pfam" id="PF00389">
    <property type="entry name" value="2-Hacid_dh"/>
    <property type="match status" value="1"/>
</dbReference>
<dbReference type="GO" id="GO:0016616">
    <property type="term" value="F:oxidoreductase activity, acting on the CH-OH group of donors, NAD or NADP as acceptor"/>
    <property type="evidence" value="ECO:0007669"/>
    <property type="project" value="InterPro"/>
</dbReference>
<keyword evidence="2 4" id="KW-0560">Oxidoreductase</keyword>
<dbReference type="EMBL" id="QJJQ01000012">
    <property type="protein sequence ID" value="PXW85091.1"/>
    <property type="molecule type" value="Genomic_DNA"/>
</dbReference>
<dbReference type="PROSITE" id="PS00671">
    <property type="entry name" value="D_2_HYDROXYACID_DH_3"/>
    <property type="match status" value="1"/>
</dbReference>
<dbReference type="Gene3D" id="3.40.50.720">
    <property type="entry name" value="NAD(P)-binding Rossmann-like Domain"/>
    <property type="match status" value="2"/>
</dbReference>
<keyword evidence="3" id="KW-0520">NAD</keyword>